<comment type="similarity">
    <text evidence="3">Belongs to the class-V pyridoxal-phosphate-dependent aminotransferase family.</text>
</comment>
<dbReference type="InterPro" id="IPR000192">
    <property type="entry name" value="Aminotrans_V_dom"/>
</dbReference>
<evidence type="ECO:0000313" key="6">
    <source>
        <dbReference type="EMBL" id="AZV25702.1"/>
    </source>
</evidence>
<dbReference type="InterPro" id="IPR015422">
    <property type="entry name" value="PyrdxlP-dep_Trfase_small"/>
</dbReference>
<keyword evidence="2" id="KW-0663">Pyridoxal phosphate</keyword>
<dbReference type="InterPro" id="IPR015421">
    <property type="entry name" value="PyrdxlP-dep_Trfase_major"/>
</dbReference>
<evidence type="ECO:0000313" key="7">
    <source>
        <dbReference type="Proteomes" id="UP000282760"/>
    </source>
</evidence>
<dbReference type="InterPro" id="IPR015424">
    <property type="entry name" value="PyrdxlP-dep_Trfase"/>
</dbReference>
<organism evidence="6 7">
    <name type="scientific">Pseudomonas syringae</name>
    <dbReference type="NCBI Taxonomy" id="317"/>
    <lineage>
        <taxon>Bacteria</taxon>
        <taxon>Pseudomonadati</taxon>
        <taxon>Pseudomonadota</taxon>
        <taxon>Gammaproteobacteria</taxon>
        <taxon>Pseudomonadales</taxon>
        <taxon>Pseudomonadaceae</taxon>
        <taxon>Pseudomonas</taxon>
    </lineage>
</organism>
<evidence type="ECO:0000256" key="4">
    <source>
        <dbReference type="RuleBase" id="RU004504"/>
    </source>
</evidence>
<dbReference type="GO" id="GO:0008483">
    <property type="term" value="F:transaminase activity"/>
    <property type="evidence" value="ECO:0007669"/>
    <property type="project" value="UniProtKB-KW"/>
</dbReference>
<dbReference type="EMBL" id="CP024646">
    <property type="protein sequence ID" value="AZV25702.1"/>
    <property type="molecule type" value="Genomic_DNA"/>
</dbReference>
<evidence type="ECO:0000259" key="5">
    <source>
        <dbReference type="Pfam" id="PF00266"/>
    </source>
</evidence>
<evidence type="ECO:0000256" key="1">
    <source>
        <dbReference type="ARBA" id="ARBA00001933"/>
    </source>
</evidence>
<dbReference type="Proteomes" id="UP000282760">
    <property type="component" value="Chromosome"/>
</dbReference>
<evidence type="ECO:0000256" key="3">
    <source>
        <dbReference type="RuleBase" id="RU004075"/>
    </source>
</evidence>
<dbReference type="Gene3D" id="3.40.640.10">
    <property type="entry name" value="Type I PLP-dependent aspartate aminotransferase-like (Major domain)"/>
    <property type="match status" value="1"/>
</dbReference>
<dbReference type="InterPro" id="IPR020578">
    <property type="entry name" value="Aminotrans_V_PyrdxlP_BS"/>
</dbReference>
<keyword evidence="6" id="KW-0032">Aminotransferase</keyword>
<dbReference type="PANTHER" id="PTHR43586:SF24">
    <property type="entry name" value="BLR4730 PROTEIN"/>
    <property type="match status" value="1"/>
</dbReference>
<dbReference type="AlphaFoldDB" id="A0A3T0JQN0"/>
<comment type="cofactor">
    <cofactor evidence="1 4">
        <name>pyridoxal 5'-phosphate</name>
        <dbReference type="ChEBI" id="CHEBI:597326"/>
    </cofactor>
</comment>
<name>A0A3T0JQN0_PSESX</name>
<accession>A0A3T0JQN0</accession>
<gene>
    <name evidence="6" type="ORF">CT157_06730</name>
</gene>
<dbReference type="Pfam" id="PF00266">
    <property type="entry name" value="Aminotran_5"/>
    <property type="match status" value="1"/>
</dbReference>
<evidence type="ECO:0000256" key="2">
    <source>
        <dbReference type="ARBA" id="ARBA00022898"/>
    </source>
</evidence>
<protein>
    <submittedName>
        <fullName evidence="6">Aminotransferase</fullName>
    </submittedName>
</protein>
<dbReference type="PANTHER" id="PTHR43586">
    <property type="entry name" value="CYSTEINE DESULFURASE"/>
    <property type="match status" value="1"/>
</dbReference>
<dbReference type="SUPFAM" id="SSF53383">
    <property type="entry name" value="PLP-dependent transferases"/>
    <property type="match status" value="1"/>
</dbReference>
<proteinExistence type="inferred from homology"/>
<feature type="domain" description="Aminotransferase class V" evidence="5">
    <location>
        <begin position="56"/>
        <end position="383"/>
    </location>
</feature>
<dbReference type="Gene3D" id="3.90.1150.10">
    <property type="entry name" value="Aspartate Aminotransferase, domain 1"/>
    <property type="match status" value="1"/>
</dbReference>
<dbReference type="PROSITE" id="PS00595">
    <property type="entry name" value="AA_TRANSFER_CLASS_5"/>
    <property type="match status" value="1"/>
</dbReference>
<reference evidence="6 7" key="1">
    <citation type="submission" date="2017-11" db="EMBL/GenBank/DDBJ databases">
        <title>Effect of PGPRs.</title>
        <authorList>
            <person name="Oliva R."/>
            <person name="Nong J."/>
            <person name="Roman V."/>
        </authorList>
    </citation>
    <scope>NUCLEOTIDE SEQUENCE [LARGE SCALE GENOMIC DNA]</scope>
    <source>
        <strain evidence="6">Inb918</strain>
    </source>
</reference>
<keyword evidence="6" id="KW-0808">Transferase</keyword>
<sequence length="403" mass="43586">MNIDDILRLRAATPGCAQVIHFNHAGASLPSQATLDAVIEQLQREALGGPMEVADNRVQERARNAAAALLNAQPEDIAFASSGSSAWSQAFNALGPWQPGERILVGRHEWAGNLACMAEAVKAGARLEVIPCDAHGAVDPQTLAQMIDGQVRLIALTWLPANGGLINPAAQIGSVARRHGIPYFIDAGQALGQLPCDVQALQCDVLKGAGRKFLRGPRGTALMYIRPQFLQRLLPVQRDVLSAPWDGKRFTLRDDARRFETSEVSLALLAGLANALEEYNRLGAIPIRRRIEQLSSGLRQRLKAIPGLTLRDLGTANQQSGLIAFTLEGWDSVALKQTLAERRINIGANGVAYTPLDMQARGLTNIARVAVSYLNTQEEIDVLLENLTELAVRPQISMSTQSP</sequence>